<dbReference type="Gene3D" id="3.30.40.10">
    <property type="entry name" value="Zinc/RING finger domain, C3HC4 (zinc finger)"/>
    <property type="match status" value="1"/>
</dbReference>
<evidence type="ECO:0000256" key="2">
    <source>
        <dbReference type="ARBA" id="ARBA00004123"/>
    </source>
</evidence>
<reference evidence="14" key="2">
    <citation type="journal article" date="2007" name="PLoS Biol.">
        <title>Survey sequencing and comparative analysis of the elephant shark (Callorhinchus milii) genome.</title>
        <authorList>
            <person name="Venkatesh B."/>
            <person name="Kirkness E.F."/>
            <person name="Loh Y.H."/>
            <person name="Halpern A.L."/>
            <person name="Lee A.P."/>
            <person name="Johnson J."/>
            <person name="Dandona N."/>
            <person name="Viswanathan L.D."/>
            <person name="Tay A."/>
            <person name="Venter J.C."/>
            <person name="Strausberg R.L."/>
            <person name="Brenner S."/>
        </authorList>
    </citation>
    <scope>NUCLEOTIDE SEQUENCE [LARGE SCALE GENOMIC DNA]</scope>
</reference>
<feature type="domain" description="RING-type" evidence="12">
    <location>
        <begin position="16"/>
        <end position="59"/>
    </location>
</feature>
<dbReference type="InParanoid" id="A0A4W3GDR3"/>
<dbReference type="Proteomes" id="UP000314986">
    <property type="component" value="Unassembled WGS sequence"/>
</dbReference>
<dbReference type="OMA" id="SCWCEAG"/>
<evidence type="ECO:0000256" key="5">
    <source>
        <dbReference type="ARBA" id="ARBA00022723"/>
    </source>
</evidence>
<dbReference type="GO" id="GO:0035861">
    <property type="term" value="C:site of double-strand break"/>
    <property type="evidence" value="ECO:0007669"/>
    <property type="project" value="TreeGrafter"/>
</dbReference>
<dbReference type="GO" id="GO:0006302">
    <property type="term" value="P:double-strand break repair"/>
    <property type="evidence" value="ECO:0007669"/>
    <property type="project" value="TreeGrafter"/>
</dbReference>
<keyword evidence="4" id="KW-0808">Transferase</keyword>
<dbReference type="InterPro" id="IPR013083">
    <property type="entry name" value="Znf_RING/FYVE/PHD"/>
</dbReference>
<dbReference type="PANTHER" id="PTHR23328:SF0">
    <property type="entry name" value="RING-TYPE DOMAIN-CONTAINING PROTEIN"/>
    <property type="match status" value="1"/>
</dbReference>
<dbReference type="GO" id="GO:0008270">
    <property type="term" value="F:zinc ion binding"/>
    <property type="evidence" value="ECO:0007669"/>
    <property type="project" value="UniProtKB-KW"/>
</dbReference>
<evidence type="ECO:0000256" key="3">
    <source>
        <dbReference type="ARBA" id="ARBA00012483"/>
    </source>
</evidence>
<evidence type="ECO:0000259" key="12">
    <source>
        <dbReference type="PROSITE" id="PS50089"/>
    </source>
</evidence>
<comment type="subcellular location">
    <subcellularLocation>
        <location evidence="2">Nucleus</location>
    </subcellularLocation>
</comment>
<name>A0A4W3GDR3_CALMI</name>
<dbReference type="PROSITE" id="PS00518">
    <property type="entry name" value="ZF_RING_1"/>
    <property type="match status" value="1"/>
</dbReference>
<dbReference type="PANTHER" id="PTHR23328">
    <property type="entry name" value="RING-TYPE DOMAIN-CONTAINING PROTEIN"/>
    <property type="match status" value="1"/>
</dbReference>
<keyword evidence="14" id="KW-1185">Reference proteome</keyword>
<evidence type="ECO:0000256" key="4">
    <source>
        <dbReference type="ARBA" id="ARBA00022679"/>
    </source>
</evidence>
<keyword evidence="9" id="KW-0862">Zinc</keyword>
<dbReference type="InterPro" id="IPR051657">
    <property type="entry name" value="RNF168/RNF169_E3_ubiq-ligase"/>
</dbReference>
<dbReference type="InterPro" id="IPR001841">
    <property type="entry name" value="Znf_RING"/>
</dbReference>
<reference evidence="14" key="3">
    <citation type="journal article" date="2014" name="Nature">
        <title>Elephant shark genome provides unique insights into gnathostome evolution.</title>
        <authorList>
            <consortium name="International Elephant Shark Genome Sequencing Consortium"/>
            <person name="Venkatesh B."/>
            <person name="Lee A.P."/>
            <person name="Ravi V."/>
            <person name="Maurya A.K."/>
            <person name="Lian M.M."/>
            <person name="Swann J.B."/>
            <person name="Ohta Y."/>
            <person name="Flajnik M.F."/>
            <person name="Sutoh Y."/>
            <person name="Kasahara M."/>
            <person name="Hoon S."/>
            <person name="Gangu V."/>
            <person name="Roy S.W."/>
            <person name="Irimia M."/>
            <person name="Korzh V."/>
            <person name="Kondrychyn I."/>
            <person name="Lim Z.W."/>
            <person name="Tay B.H."/>
            <person name="Tohari S."/>
            <person name="Kong K.W."/>
            <person name="Ho S."/>
            <person name="Lorente-Galdos B."/>
            <person name="Quilez J."/>
            <person name="Marques-Bonet T."/>
            <person name="Raney B.J."/>
            <person name="Ingham P.W."/>
            <person name="Tay A."/>
            <person name="Hillier L.W."/>
            <person name="Minx P."/>
            <person name="Boehm T."/>
            <person name="Wilson R.K."/>
            <person name="Brenner S."/>
            <person name="Warren W.C."/>
        </authorList>
    </citation>
    <scope>NUCLEOTIDE SEQUENCE [LARGE SCALE GENOMIC DNA]</scope>
</reference>
<reference evidence="13" key="4">
    <citation type="submission" date="2025-08" db="UniProtKB">
        <authorList>
            <consortium name="Ensembl"/>
        </authorList>
    </citation>
    <scope>IDENTIFICATION</scope>
</reference>
<evidence type="ECO:0000256" key="1">
    <source>
        <dbReference type="ARBA" id="ARBA00000900"/>
    </source>
</evidence>
<evidence type="ECO:0000256" key="9">
    <source>
        <dbReference type="ARBA" id="ARBA00022833"/>
    </source>
</evidence>
<dbReference type="SUPFAM" id="SSF57850">
    <property type="entry name" value="RING/U-box"/>
    <property type="match status" value="1"/>
</dbReference>
<dbReference type="GO" id="GO:0061630">
    <property type="term" value="F:ubiquitin protein ligase activity"/>
    <property type="evidence" value="ECO:0007669"/>
    <property type="project" value="UniProtKB-EC"/>
</dbReference>
<evidence type="ECO:0000256" key="8">
    <source>
        <dbReference type="ARBA" id="ARBA00022786"/>
    </source>
</evidence>
<dbReference type="AlphaFoldDB" id="A0A4W3GDR3"/>
<keyword evidence="6" id="KW-0227">DNA damage</keyword>
<evidence type="ECO:0000256" key="10">
    <source>
        <dbReference type="ARBA" id="ARBA00023242"/>
    </source>
</evidence>
<dbReference type="Ensembl" id="ENSCMIT00000001517.1">
    <property type="protein sequence ID" value="ENSCMIP00000001453.1"/>
    <property type="gene ID" value="ENSCMIG00000000925.1"/>
</dbReference>
<dbReference type="EC" id="2.3.2.27" evidence="3"/>
<dbReference type="Pfam" id="PF15227">
    <property type="entry name" value="zf-C3HC4_4"/>
    <property type="match status" value="1"/>
</dbReference>
<dbReference type="GeneTree" id="ENSGT01130000280432"/>
<keyword evidence="8" id="KW-0833">Ubl conjugation pathway</keyword>
<keyword evidence="5" id="KW-0479">Metal-binding</keyword>
<reference evidence="13" key="5">
    <citation type="submission" date="2025-09" db="UniProtKB">
        <authorList>
            <consortium name="Ensembl"/>
        </authorList>
    </citation>
    <scope>IDENTIFICATION</scope>
</reference>
<evidence type="ECO:0000256" key="11">
    <source>
        <dbReference type="PROSITE-ProRule" id="PRU00175"/>
    </source>
</evidence>
<dbReference type="GO" id="GO:0031491">
    <property type="term" value="F:nucleosome binding"/>
    <property type="evidence" value="ECO:0007669"/>
    <property type="project" value="TreeGrafter"/>
</dbReference>
<evidence type="ECO:0000313" key="14">
    <source>
        <dbReference type="Proteomes" id="UP000314986"/>
    </source>
</evidence>
<dbReference type="InterPro" id="IPR017907">
    <property type="entry name" value="Znf_RING_CS"/>
</dbReference>
<dbReference type="PROSITE" id="PS50089">
    <property type="entry name" value="ZF_RING_2"/>
    <property type="match status" value="1"/>
</dbReference>
<keyword evidence="10" id="KW-0539">Nucleus</keyword>
<keyword evidence="7 11" id="KW-0863">Zinc-finger</keyword>
<evidence type="ECO:0000256" key="7">
    <source>
        <dbReference type="ARBA" id="ARBA00022771"/>
    </source>
</evidence>
<protein>
    <recommendedName>
        <fullName evidence="3">RING-type E3 ubiquitin transferase</fullName>
        <ecNumber evidence="3">2.3.2.27</ecNumber>
    </recommendedName>
</protein>
<accession>A0A4W3GDR3</accession>
<comment type="catalytic activity">
    <reaction evidence="1">
        <text>S-ubiquitinyl-[E2 ubiquitin-conjugating enzyme]-L-cysteine + [acceptor protein]-L-lysine = [E2 ubiquitin-conjugating enzyme]-L-cysteine + N(6)-ubiquitinyl-[acceptor protein]-L-lysine.</text>
        <dbReference type="EC" id="2.3.2.27"/>
    </reaction>
</comment>
<dbReference type="SMART" id="SM00184">
    <property type="entry name" value="RING"/>
    <property type="match status" value="1"/>
</dbReference>
<reference evidence="14" key="1">
    <citation type="journal article" date="2006" name="Science">
        <title>Ancient noncoding elements conserved in the human genome.</title>
        <authorList>
            <person name="Venkatesh B."/>
            <person name="Kirkness E.F."/>
            <person name="Loh Y.H."/>
            <person name="Halpern A.L."/>
            <person name="Lee A.P."/>
            <person name="Johnson J."/>
            <person name="Dandona N."/>
            <person name="Viswanathan L.D."/>
            <person name="Tay A."/>
            <person name="Venter J.C."/>
            <person name="Strausberg R.L."/>
            <person name="Brenner S."/>
        </authorList>
    </citation>
    <scope>NUCLEOTIDE SEQUENCE [LARGE SCALE GENOMIC DNA]</scope>
</reference>
<organism evidence="13 14">
    <name type="scientific">Callorhinchus milii</name>
    <name type="common">Ghost shark</name>
    <dbReference type="NCBI Taxonomy" id="7868"/>
    <lineage>
        <taxon>Eukaryota</taxon>
        <taxon>Metazoa</taxon>
        <taxon>Chordata</taxon>
        <taxon>Craniata</taxon>
        <taxon>Vertebrata</taxon>
        <taxon>Chondrichthyes</taxon>
        <taxon>Holocephali</taxon>
        <taxon>Chimaeriformes</taxon>
        <taxon>Callorhinchidae</taxon>
        <taxon>Callorhinchus</taxon>
    </lineage>
</organism>
<proteinExistence type="predicted"/>
<sequence length="105" mass="11655">SKRERSFSLPEESLLCGICLELLKEAVTIPCGHTFCLGCIQSCWCEAGDGGDRRCPHCRQRFHNPSKKKKLGQLNPRLVCGTLLCAIDCHVSPTKYSQSTLQCTL</sequence>
<evidence type="ECO:0000256" key="6">
    <source>
        <dbReference type="ARBA" id="ARBA00022763"/>
    </source>
</evidence>
<dbReference type="GO" id="GO:0005634">
    <property type="term" value="C:nucleus"/>
    <property type="evidence" value="ECO:0007669"/>
    <property type="project" value="UniProtKB-SubCell"/>
</dbReference>
<evidence type="ECO:0000313" key="13">
    <source>
        <dbReference type="Ensembl" id="ENSCMIP00000001453.1"/>
    </source>
</evidence>